<keyword evidence="3" id="KW-1185">Reference proteome</keyword>
<accession>A0AAE1NUL6</accession>
<feature type="chain" id="PRO_5042250410" evidence="1">
    <location>
        <begin position="22"/>
        <end position="143"/>
    </location>
</feature>
<dbReference type="AlphaFoldDB" id="A0AAE1NUL6"/>
<organism evidence="2 3">
    <name type="scientific">Petrolisthes manimaculis</name>
    <dbReference type="NCBI Taxonomy" id="1843537"/>
    <lineage>
        <taxon>Eukaryota</taxon>
        <taxon>Metazoa</taxon>
        <taxon>Ecdysozoa</taxon>
        <taxon>Arthropoda</taxon>
        <taxon>Crustacea</taxon>
        <taxon>Multicrustacea</taxon>
        <taxon>Malacostraca</taxon>
        <taxon>Eumalacostraca</taxon>
        <taxon>Eucarida</taxon>
        <taxon>Decapoda</taxon>
        <taxon>Pleocyemata</taxon>
        <taxon>Anomura</taxon>
        <taxon>Galatheoidea</taxon>
        <taxon>Porcellanidae</taxon>
        <taxon>Petrolisthes</taxon>
    </lineage>
</organism>
<evidence type="ECO:0000313" key="2">
    <source>
        <dbReference type="EMBL" id="KAK4295465.1"/>
    </source>
</evidence>
<gene>
    <name evidence="2" type="ORF">Pmani_031985</name>
</gene>
<name>A0AAE1NUL6_9EUCA</name>
<feature type="signal peptide" evidence="1">
    <location>
        <begin position="1"/>
        <end position="21"/>
    </location>
</feature>
<keyword evidence="1" id="KW-0732">Signal</keyword>
<proteinExistence type="predicted"/>
<comment type="caution">
    <text evidence="2">The sequence shown here is derived from an EMBL/GenBank/DDBJ whole genome shotgun (WGS) entry which is preliminary data.</text>
</comment>
<evidence type="ECO:0000313" key="3">
    <source>
        <dbReference type="Proteomes" id="UP001292094"/>
    </source>
</evidence>
<dbReference type="Proteomes" id="UP001292094">
    <property type="component" value="Unassembled WGS sequence"/>
</dbReference>
<dbReference type="EMBL" id="JAWZYT010004072">
    <property type="protein sequence ID" value="KAK4295465.1"/>
    <property type="molecule type" value="Genomic_DNA"/>
</dbReference>
<protein>
    <submittedName>
        <fullName evidence="2">Uncharacterized protein</fullName>
    </submittedName>
</protein>
<sequence>MQLKLMVTLGVVLLTVAVTEAKPRYLAVPVEDLRLVRRVRSLPSSSPDDTTTTNYHHLPFVPTYVQRARRQVSPVYVQNLPNVVEYENPEVVAASDRYERQAHGHGGGYGDDHVDYGAYTGGYGAFGWYSDHPVCINCGYGYH</sequence>
<reference evidence="2" key="1">
    <citation type="submission" date="2023-11" db="EMBL/GenBank/DDBJ databases">
        <title>Genome assemblies of two species of porcelain crab, Petrolisthes cinctipes and Petrolisthes manimaculis (Anomura: Porcellanidae).</title>
        <authorList>
            <person name="Angst P."/>
        </authorList>
    </citation>
    <scope>NUCLEOTIDE SEQUENCE</scope>
    <source>
        <strain evidence="2">PB745_02</strain>
        <tissue evidence="2">Gill</tissue>
    </source>
</reference>
<evidence type="ECO:0000256" key="1">
    <source>
        <dbReference type="SAM" id="SignalP"/>
    </source>
</evidence>